<evidence type="ECO:0000256" key="1">
    <source>
        <dbReference type="ARBA" id="ARBA00004651"/>
    </source>
</evidence>
<evidence type="ECO:0000313" key="10">
    <source>
        <dbReference type="EMBL" id="MBW8687460.1"/>
    </source>
</evidence>
<name>A0ABS7GID9_9BACT</name>
<evidence type="ECO:0000256" key="4">
    <source>
        <dbReference type="ARBA" id="ARBA00022989"/>
    </source>
</evidence>
<comment type="subcellular location">
    <subcellularLocation>
        <location evidence="1 8">Cell membrane</location>
        <topology evidence="1 8">Multi-pass membrane protein</topology>
    </subcellularLocation>
</comment>
<dbReference type="InterPro" id="IPR035906">
    <property type="entry name" value="MetI-like_sf"/>
</dbReference>
<dbReference type="Pfam" id="PF00528">
    <property type="entry name" value="BPD_transp_1"/>
    <property type="match status" value="1"/>
</dbReference>
<dbReference type="InterPro" id="IPR051204">
    <property type="entry name" value="ABC_transp_perm/SBD"/>
</dbReference>
<keyword evidence="2 8" id="KW-0813">Transport</keyword>
<feature type="transmembrane region" description="Helical" evidence="8">
    <location>
        <begin position="82"/>
        <end position="100"/>
    </location>
</feature>
<protein>
    <submittedName>
        <fullName evidence="10">ABC transporter permease/substrate-binding protein</fullName>
    </submittedName>
</protein>
<feature type="transmembrane region" description="Helical" evidence="8">
    <location>
        <begin position="183"/>
        <end position="204"/>
    </location>
</feature>
<keyword evidence="3 8" id="KW-0812">Transmembrane</keyword>
<dbReference type="PROSITE" id="PS50928">
    <property type="entry name" value="ABC_TM1"/>
    <property type="match status" value="1"/>
</dbReference>
<dbReference type="RefSeq" id="WP_220252770.1">
    <property type="nucleotide sequence ID" value="NZ_JAICCF010000004.1"/>
</dbReference>
<comment type="similarity">
    <text evidence="7">In the N-terminal section; belongs to the binding-protein-dependent transport system permease family.</text>
</comment>
<evidence type="ECO:0000256" key="8">
    <source>
        <dbReference type="RuleBase" id="RU363032"/>
    </source>
</evidence>
<dbReference type="SUPFAM" id="SSF161098">
    <property type="entry name" value="MetI-like"/>
    <property type="match status" value="1"/>
</dbReference>
<sequence length="522" mass="56895">MEDQPGFPEFIQQQAGKLLEQTLQHIGLTFISLLIAVLIGVPLGILITRRKKLAGFVLGVAGILQTIPSIALLGFMIPLLGIGAKPAIVALFLYALLPIIRNTYTGILQVDPTVIDAATGMGMNQQQLLFKVQLPLAMPVLLAGIRTATVINVGVATLAAYIAAGGLGEFIFGGIALNNTNMILAGAIPAALLAIIFDAAVARLQKLRIRSVKKTLYILPFLLIILSAFYLLPTAYGSSLVAGFTPEFMGRKDGNLGLKQVYGLNIRTVVISDMIMYKAAYEKNLDVISGSSTDGRVKAFDLLVLEDDKHIFPPYYAAPIVRQATLDKYPELGPALNKLSGIINDSIMTELNYRVDHLKQDPAVVASEFLKAKGLLHTAKQGTKGKVVIGAKIFGDGYILANMYKLLVNGYTELEAVTKTGLGGTKICFDALTNGQIDLYPEYTGTGLLVILQTDKSVVDTIIADKQKVYDYVSTQFMQRYQIRWLPPIGFNNTYALMMRRKQAADLHIKSISDLKEYLQHQ</sequence>
<dbReference type="Proteomes" id="UP000812961">
    <property type="component" value="Unassembled WGS sequence"/>
</dbReference>
<evidence type="ECO:0000256" key="3">
    <source>
        <dbReference type="ARBA" id="ARBA00022692"/>
    </source>
</evidence>
<dbReference type="InterPro" id="IPR000515">
    <property type="entry name" value="MetI-like"/>
</dbReference>
<gene>
    <name evidence="10" type="ORF">K1Y79_24195</name>
</gene>
<feature type="domain" description="ABC transmembrane type-1" evidence="9">
    <location>
        <begin position="22"/>
        <end position="201"/>
    </location>
</feature>
<feature type="transmembrane region" description="Helical" evidence="8">
    <location>
        <begin position="216"/>
        <end position="236"/>
    </location>
</feature>
<reference evidence="10 11" key="1">
    <citation type="submission" date="2021-08" db="EMBL/GenBank/DDBJ databases">
        <title>The genome sequence of Chitinophaga sp. B61.</title>
        <authorList>
            <person name="Zhang X."/>
        </authorList>
    </citation>
    <scope>NUCLEOTIDE SEQUENCE [LARGE SCALE GENOMIC DNA]</scope>
    <source>
        <strain evidence="10 11">B61</strain>
    </source>
</reference>
<dbReference type="EMBL" id="JAICCF010000004">
    <property type="protein sequence ID" value="MBW8687460.1"/>
    <property type="molecule type" value="Genomic_DNA"/>
</dbReference>
<dbReference type="PANTHER" id="PTHR30177:SF4">
    <property type="entry name" value="OSMOPROTECTANT IMPORT PERMEASE PROTEIN OSMW"/>
    <property type="match status" value="1"/>
</dbReference>
<feature type="transmembrane region" description="Helical" evidence="8">
    <location>
        <begin position="140"/>
        <end position="163"/>
    </location>
</feature>
<dbReference type="Gene3D" id="1.10.3720.10">
    <property type="entry name" value="MetI-like"/>
    <property type="match status" value="1"/>
</dbReference>
<dbReference type="Pfam" id="PF04069">
    <property type="entry name" value="OpuAC"/>
    <property type="match status" value="2"/>
</dbReference>
<evidence type="ECO:0000256" key="7">
    <source>
        <dbReference type="ARBA" id="ARBA00035652"/>
    </source>
</evidence>
<keyword evidence="4 8" id="KW-1133">Transmembrane helix</keyword>
<dbReference type="Gene3D" id="3.40.190.10">
    <property type="entry name" value="Periplasmic binding protein-like II"/>
    <property type="match status" value="2"/>
</dbReference>
<evidence type="ECO:0000259" key="9">
    <source>
        <dbReference type="PROSITE" id="PS50928"/>
    </source>
</evidence>
<evidence type="ECO:0000256" key="6">
    <source>
        <dbReference type="ARBA" id="ARBA00035642"/>
    </source>
</evidence>
<dbReference type="PANTHER" id="PTHR30177">
    <property type="entry name" value="GLYCINE BETAINE/L-PROLINE TRANSPORT SYSTEM PERMEASE PROTEIN PROW"/>
    <property type="match status" value="1"/>
</dbReference>
<dbReference type="InterPro" id="IPR007210">
    <property type="entry name" value="ABC_Gly_betaine_transp_sub-bd"/>
</dbReference>
<feature type="transmembrane region" description="Helical" evidence="8">
    <location>
        <begin position="53"/>
        <end position="76"/>
    </location>
</feature>
<evidence type="ECO:0000256" key="2">
    <source>
        <dbReference type="ARBA" id="ARBA00022448"/>
    </source>
</evidence>
<evidence type="ECO:0000256" key="5">
    <source>
        <dbReference type="ARBA" id="ARBA00023136"/>
    </source>
</evidence>
<dbReference type="SUPFAM" id="SSF53850">
    <property type="entry name" value="Periplasmic binding protein-like II"/>
    <property type="match status" value="2"/>
</dbReference>
<proteinExistence type="inferred from homology"/>
<keyword evidence="5 8" id="KW-0472">Membrane</keyword>
<comment type="similarity">
    <text evidence="6">In the C-terminal section; belongs to the OsmX family.</text>
</comment>
<organism evidence="10 11">
    <name type="scientific">Chitinophaga rhizophila</name>
    <dbReference type="NCBI Taxonomy" id="2866212"/>
    <lineage>
        <taxon>Bacteria</taxon>
        <taxon>Pseudomonadati</taxon>
        <taxon>Bacteroidota</taxon>
        <taxon>Chitinophagia</taxon>
        <taxon>Chitinophagales</taxon>
        <taxon>Chitinophagaceae</taxon>
        <taxon>Chitinophaga</taxon>
    </lineage>
</organism>
<feature type="transmembrane region" description="Helical" evidence="8">
    <location>
        <begin position="26"/>
        <end position="46"/>
    </location>
</feature>
<keyword evidence="11" id="KW-1185">Reference proteome</keyword>
<evidence type="ECO:0000313" key="11">
    <source>
        <dbReference type="Proteomes" id="UP000812961"/>
    </source>
</evidence>
<accession>A0ABS7GID9</accession>
<comment type="similarity">
    <text evidence="8">Belongs to the binding-protein-dependent transport system permease family.</text>
</comment>
<comment type="caution">
    <text evidence="10">The sequence shown here is derived from an EMBL/GenBank/DDBJ whole genome shotgun (WGS) entry which is preliminary data.</text>
</comment>